<comment type="subcellular location">
    <subcellularLocation>
        <location evidence="1">Membrane</location>
        <topology evidence="1">Multi-pass membrane protein</topology>
    </subcellularLocation>
</comment>
<dbReference type="PANTHER" id="PTHR43243">
    <property type="entry name" value="INNER MEMBRANE TRANSPORTER YGJI-RELATED"/>
    <property type="match status" value="1"/>
</dbReference>
<feature type="transmembrane region" description="Helical" evidence="6">
    <location>
        <begin position="426"/>
        <end position="442"/>
    </location>
</feature>
<dbReference type="RefSeq" id="WP_339961021.1">
    <property type="nucleotide sequence ID" value="NZ_JAWMWH010000003.1"/>
</dbReference>
<evidence type="ECO:0000256" key="5">
    <source>
        <dbReference type="ARBA" id="ARBA00023136"/>
    </source>
</evidence>
<keyword evidence="5 6" id="KW-0472">Membrane</keyword>
<evidence type="ECO:0000313" key="7">
    <source>
        <dbReference type="EMBL" id="MEJ6401180.1"/>
    </source>
</evidence>
<reference evidence="7 8" key="1">
    <citation type="submission" date="2023-10" db="EMBL/GenBank/DDBJ databases">
        <title>Nicoliella lavandulae sp. nov. isolated from Lavandula angustifolia flowers.</title>
        <authorList>
            <person name="Alcantara C."/>
            <person name="Zuniga M."/>
            <person name="Landete J.M."/>
            <person name="Monedero V."/>
        </authorList>
    </citation>
    <scope>NUCLEOTIDE SEQUENCE [LARGE SCALE GENOMIC DNA]</scope>
    <source>
        <strain evidence="7 8">Es01</strain>
    </source>
</reference>
<feature type="transmembrane region" description="Helical" evidence="6">
    <location>
        <begin position="387"/>
        <end position="406"/>
    </location>
</feature>
<feature type="transmembrane region" description="Helical" evidence="6">
    <location>
        <begin position="227"/>
        <end position="245"/>
    </location>
</feature>
<accession>A0ABU8SMP3</accession>
<feature type="transmembrane region" description="Helical" evidence="6">
    <location>
        <begin position="117"/>
        <end position="136"/>
    </location>
</feature>
<feature type="transmembrane region" description="Helical" evidence="6">
    <location>
        <begin position="156"/>
        <end position="175"/>
    </location>
</feature>
<evidence type="ECO:0000256" key="3">
    <source>
        <dbReference type="ARBA" id="ARBA00022692"/>
    </source>
</evidence>
<feature type="transmembrane region" description="Helical" evidence="6">
    <location>
        <begin position="266"/>
        <end position="290"/>
    </location>
</feature>
<keyword evidence="2" id="KW-0813">Transport</keyword>
<feature type="transmembrane region" description="Helical" evidence="6">
    <location>
        <begin position="364"/>
        <end position="381"/>
    </location>
</feature>
<dbReference type="PANTHER" id="PTHR43243:SF4">
    <property type="entry name" value="CATIONIC AMINO ACID TRANSPORTER 4"/>
    <property type="match status" value="1"/>
</dbReference>
<sequence>MGNLFKRLFKKQDPSFYESHDSKLEPSLGAKDLLGLGVGMVVGAAIFTLPGIVAADHSGPAVALSFIIGVIGAGLSAFAYAEASSVLPFAGSAFSWINVLFGEFFGWLTGWALLAEYFISVAFVASGWSAYVQGFLNSMGMKIPTAITSGFNPKTGGVVDLFAAFAVIVVGLLLSRGVDKVSQVENAIVVIKVLVVVLFIVVGFTAIHPSNYVPFIPAHQPGTSFGGFQGVMAGAAQIFLAYVGFDAIAANTAETKNPGKNMPIGIIGTLLIGTAFFVLVSLVLVGMFKYNVYANNAEPAAWALRKAGHYLTANLLSIVAIVGMFAALIGIHLASSRLIYSFGRDGLLPSFLGKVNKHHLPNNALTVVTVAAVLVASVFPFTFLSNLVSAGTLIAFIMVSLSIYALRPREGKDLPMPKFKMPLYPVLPFASAAFSGFIFYNLSIDAKLLMLGWFAIGILIYFLYGLRNSKMNQK</sequence>
<feature type="transmembrane region" description="Helical" evidence="6">
    <location>
        <begin position="187"/>
        <end position="207"/>
    </location>
</feature>
<dbReference type="Gene3D" id="1.20.1740.10">
    <property type="entry name" value="Amino acid/polyamine transporter I"/>
    <property type="match status" value="1"/>
</dbReference>
<evidence type="ECO:0000256" key="2">
    <source>
        <dbReference type="ARBA" id="ARBA00022448"/>
    </source>
</evidence>
<feature type="transmembrane region" description="Helical" evidence="6">
    <location>
        <begin position="61"/>
        <end position="80"/>
    </location>
</feature>
<evidence type="ECO:0000256" key="1">
    <source>
        <dbReference type="ARBA" id="ARBA00004141"/>
    </source>
</evidence>
<keyword evidence="4 6" id="KW-1133">Transmembrane helix</keyword>
<feature type="transmembrane region" description="Helical" evidence="6">
    <location>
        <begin position="310"/>
        <end position="334"/>
    </location>
</feature>
<dbReference type="EMBL" id="JAWMWH010000003">
    <property type="protein sequence ID" value="MEJ6401180.1"/>
    <property type="molecule type" value="Genomic_DNA"/>
</dbReference>
<feature type="transmembrane region" description="Helical" evidence="6">
    <location>
        <begin position="448"/>
        <end position="466"/>
    </location>
</feature>
<feature type="transmembrane region" description="Helical" evidence="6">
    <location>
        <begin position="86"/>
        <end position="105"/>
    </location>
</feature>
<keyword evidence="8" id="KW-1185">Reference proteome</keyword>
<dbReference type="Pfam" id="PF13520">
    <property type="entry name" value="AA_permease_2"/>
    <property type="match status" value="1"/>
</dbReference>
<feature type="transmembrane region" description="Helical" evidence="6">
    <location>
        <begin position="33"/>
        <end position="54"/>
    </location>
</feature>
<dbReference type="PIRSF" id="PIRSF006060">
    <property type="entry name" value="AA_transporter"/>
    <property type="match status" value="1"/>
</dbReference>
<dbReference type="Proteomes" id="UP001370590">
    <property type="component" value="Unassembled WGS sequence"/>
</dbReference>
<gene>
    <name evidence="7" type="ORF">R4146_08525</name>
</gene>
<protein>
    <submittedName>
        <fullName evidence="7">Amino acid permease</fullName>
    </submittedName>
</protein>
<proteinExistence type="predicted"/>
<organism evidence="7 8">
    <name type="scientific">Nicoliella lavandulae</name>
    <dbReference type="NCBI Taxonomy" id="3082954"/>
    <lineage>
        <taxon>Bacteria</taxon>
        <taxon>Bacillati</taxon>
        <taxon>Bacillota</taxon>
        <taxon>Bacilli</taxon>
        <taxon>Lactobacillales</taxon>
        <taxon>Lactobacillaceae</taxon>
        <taxon>Nicoliella</taxon>
    </lineage>
</organism>
<name>A0ABU8SMP3_9LACO</name>
<evidence type="ECO:0000313" key="8">
    <source>
        <dbReference type="Proteomes" id="UP001370590"/>
    </source>
</evidence>
<dbReference type="InterPro" id="IPR002293">
    <property type="entry name" value="AA/rel_permease1"/>
</dbReference>
<evidence type="ECO:0000256" key="6">
    <source>
        <dbReference type="SAM" id="Phobius"/>
    </source>
</evidence>
<keyword evidence="3 6" id="KW-0812">Transmembrane</keyword>
<evidence type="ECO:0000256" key="4">
    <source>
        <dbReference type="ARBA" id="ARBA00022989"/>
    </source>
</evidence>
<comment type="caution">
    <text evidence="7">The sequence shown here is derived from an EMBL/GenBank/DDBJ whole genome shotgun (WGS) entry which is preliminary data.</text>
</comment>